<sequence length="678" mass="78976">MGNLPQHHSSHKQEAKSLGKLREILPNDLFILRSEDGGDYGVDRILEVVNDGNVTNIRAHVQVKSQKKKTKSENIRFPVPINTINYLLNTIHSLFIVYSVDEDAFYWEWTRQIALSANGKQIDLESTNQKTFSYTFQNTLDASAFEDIHKKLISDNQLLKDIEVDCRPLEKSLIESLQSTVTYRELILLYLQGKYEVVIGFVRDNSLDNPEINSLVSWCYYQIHNYQQALRFIVKALKKKPSDSQLLKMKAAILCDKGRREQNKEMVEDAKAIMLNISRDTWGWDDYYNFGNMLAGLEDYSEALEYYKKALESNPKDPRILKNLSECYYYLKEHEKEMECLDKALELNPDLIEALISKAATLGNIFGEYHQAIKLLNQALRISENGYFDNSVIYYWLAKFHEDLGETQTALSLVGSGQQIYPGDKSLKSLRLSILINSWDKDEQIKKQAIQLLKELISRFPKDFGLRKELLKIYFEEKNTEEAVPLLQESLEFVGFNFSDEYVSNLEYENLRILFNNVDSYMVYRESNNIGKEFFKNFDLKIKTLQKIEFKFAIQFAKLVDQIVPDLSESKLIPILEKHLKEFIDLNEFCSELLIKKHKTDPVERQSDKMTQLVIVLPEILLIEFSRQMGWLLGQNNYDDNSKDQILKELNHIDEWFDLSIEPIVKGAHNVIRWSSSK</sequence>
<dbReference type="RefSeq" id="WP_142712804.1">
    <property type="nucleotide sequence ID" value="NZ_FXTH01000001.1"/>
</dbReference>
<dbReference type="PROSITE" id="PS50293">
    <property type="entry name" value="TPR_REGION"/>
    <property type="match status" value="1"/>
</dbReference>
<feature type="repeat" description="TPR" evidence="1">
    <location>
        <begin position="284"/>
        <end position="317"/>
    </location>
</feature>
<feature type="repeat" description="TPR" evidence="1">
    <location>
        <begin position="318"/>
        <end position="351"/>
    </location>
</feature>
<evidence type="ECO:0000256" key="1">
    <source>
        <dbReference type="PROSITE-ProRule" id="PRU00339"/>
    </source>
</evidence>
<name>A0A521ASP3_9BACT</name>
<proteinExistence type="predicted"/>
<dbReference type="AlphaFoldDB" id="A0A521ASP3"/>
<dbReference type="PANTHER" id="PTHR12558:SF13">
    <property type="entry name" value="CELL DIVISION CYCLE PROTEIN 27 HOMOLOG"/>
    <property type="match status" value="1"/>
</dbReference>
<dbReference type="PANTHER" id="PTHR12558">
    <property type="entry name" value="CELL DIVISION CYCLE 16,23,27"/>
    <property type="match status" value="1"/>
</dbReference>
<dbReference type="InterPro" id="IPR019734">
    <property type="entry name" value="TPR_rpt"/>
</dbReference>
<evidence type="ECO:0000313" key="3">
    <source>
        <dbReference type="EMBL" id="SMO37781.1"/>
    </source>
</evidence>
<reference evidence="3 4" key="1">
    <citation type="submission" date="2017-05" db="EMBL/GenBank/DDBJ databases">
        <authorList>
            <person name="Varghese N."/>
            <person name="Submissions S."/>
        </authorList>
    </citation>
    <scope>NUCLEOTIDE SEQUENCE [LARGE SCALE GENOMIC DNA]</scope>
    <source>
        <strain evidence="3 4">DSM 21194</strain>
    </source>
</reference>
<dbReference type="SMART" id="SM00028">
    <property type="entry name" value="TPR"/>
    <property type="match status" value="6"/>
</dbReference>
<dbReference type="Pfam" id="PF14280">
    <property type="entry name" value="DUF4365"/>
    <property type="match status" value="1"/>
</dbReference>
<accession>A0A521ASP3</accession>
<dbReference type="Proteomes" id="UP000317593">
    <property type="component" value="Unassembled WGS sequence"/>
</dbReference>
<dbReference type="SUPFAM" id="SSF48452">
    <property type="entry name" value="TPR-like"/>
    <property type="match status" value="2"/>
</dbReference>
<evidence type="ECO:0000313" key="4">
    <source>
        <dbReference type="Proteomes" id="UP000317593"/>
    </source>
</evidence>
<dbReference type="PROSITE" id="PS50005">
    <property type="entry name" value="TPR"/>
    <property type="match status" value="2"/>
</dbReference>
<feature type="domain" description="DUF4365" evidence="2">
    <location>
        <begin position="16"/>
        <end position="150"/>
    </location>
</feature>
<dbReference type="Gene3D" id="1.25.40.10">
    <property type="entry name" value="Tetratricopeptide repeat domain"/>
    <property type="match status" value="2"/>
</dbReference>
<dbReference type="OrthoDB" id="1149028at2"/>
<gene>
    <name evidence="3" type="ORF">SAMN06265218_101350</name>
</gene>
<keyword evidence="1" id="KW-0802">TPR repeat</keyword>
<keyword evidence="4" id="KW-1185">Reference proteome</keyword>
<evidence type="ECO:0000259" key="2">
    <source>
        <dbReference type="Pfam" id="PF14280"/>
    </source>
</evidence>
<dbReference type="Pfam" id="PF14559">
    <property type="entry name" value="TPR_19"/>
    <property type="match status" value="1"/>
</dbReference>
<protein>
    <submittedName>
        <fullName evidence="3">Tetratricopeptide repeat-containing protein</fullName>
    </submittedName>
</protein>
<dbReference type="InterPro" id="IPR025375">
    <property type="entry name" value="DUF4365"/>
</dbReference>
<organism evidence="3 4">
    <name type="scientific">Fodinibius sediminis</name>
    <dbReference type="NCBI Taxonomy" id="1214077"/>
    <lineage>
        <taxon>Bacteria</taxon>
        <taxon>Pseudomonadati</taxon>
        <taxon>Balneolota</taxon>
        <taxon>Balneolia</taxon>
        <taxon>Balneolales</taxon>
        <taxon>Balneolaceae</taxon>
        <taxon>Fodinibius</taxon>
    </lineage>
</organism>
<dbReference type="EMBL" id="FXTH01000001">
    <property type="protein sequence ID" value="SMO37781.1"/>
    <property type="molecule type" value="Genomic_DNA"/>
</dbReference>
<dbReference type="InterPro" id="IPR011990">
    <property type="entry name" value="TPR-like_helical_dom_sf"/>
</dbReference>